<name>A0A2T6ZW96_TUBBO</name>
<feature type="coiled-coil region" evidence="8">
    <location>
        <begin position="969"/>
        <end position="1003"/>
    </location>
</feature>
<dbReference type="GO" id="GO:0006606">
    <property type="term" value="P:protein import into nucleus"/>
    <property type="evidence" value="ECO:0007669"/>
    <property type="project" value="TreeGrafter"/>
</dbReference>
<evidence type="ECO:0000313" key="13">
    <source>
        <dbReference type="Proteomes" id="UP000244722"/>
    </source>
</evidence>
<comment type="similarity">
    <text evidence="2">Belongs to the nucleoporin Nup133 family.</text>
</comment>
<keyword evidence="3" id="KW-0813">Transport</keyword>
<evidence type="ECO:0000256" key="2">
    <source>
        <dbReference type="ARBA" id="ARBA00005569"/>
    </source>
</evidence>
<feature type="domain" description="Nucleoporin Nup133/Nup155-like N-terminal" evidence="11">
    <location>
        <begin position="139"/>
        <end position="546"/>
    </location>
</feature>
<keyword evidence="4" id="KW-0509">mRNA transport</keyword>
<dbReference type="GO" id="GO:0031080">
    <property type="term" value="C:nuclear pore outer ring"/>
    <property type="evidence" value="ECO:0007669"/>
    <property type="project" value="TreeGrafter"/>
</dbReference>
<accession>A0A2T6ZW96</accession>
<dbReference type="InterPro" id="IPR015943">
    <property type="entry name" value="WD40/YVTN_repeat-like_dom_sf"/>
</dbReference>
<evidence type="ECO:0000256" key="8">
    <source>
        <dbReference type="SAM" id="Coils"/>
    </source>
</evidence>
<evidence type="ECO:0000256" key="7">
    <source>
        <dbReference type="ARBA" id="ARBA00023242"/>
    </source>
</evidence>
<dbReference type="InterPro" id="IPR014908">
    <property type="entry name" value="Nucleoporin_Nup133/Nup155_N"/>
</dbReference>
<keyword evidence="6" id="KW-0811">Translocation</keyword>
<proteinExistence type="inferred from homology"/>
<dbReference type="InterPro" id="IPR037624">
    <property type="entry name" value="Nup133-like"/>
</dbReference>
<feature type="compositionally biased region" description="Polar residues" evidence="9">
    <location>
        <begin position="82"/>
        <end position="102"/>
    </location>
</feature>
<comment type="subcellular location">
    <subcellularLocation>
        <location evidence="1">Nucleus envelope</location>
    </subcellularLocation>
</comment>
<evidence type="ECO:0000256" key="1">
    <source>
        <dbReference type="ARBA" id="ARBA00004259"/>
    </source>
</evidence>
<evidence type="ECO:0000256" key="9">
    <source>
        <dbReference type="SAM" id="MobiDB-lite"/>
    </source>
</evidence>
<dbReference type="GO" id="GO:0000972">
    <property type="term" value="P:transcription-dependent tethering of RNA polymerase II gene DNA at nuclear periphery"/>
    <property type="evidence" value="ECO:0007669"/>
    <property type="project" value="TreeGrafter"/>
</dbReference>
<dbReference type="Pfam" id="PF03177">
    <property type="entry name" value="Nucleoporin_C"/>
    <property type="match status" value="1"/>
</dbReference>
<sequence>MKPNILEPITKNDPLLTFARDHHAKTLYAGANFLFLVSTASLPFHSMFSSNHLSAESAAAARRRHRPTSRPSSRTQHRQERSGSNASMNRSVRESSVISQRGVSGSFTERELFSLGKAMTMASARGDGKNTDGGAIDWTKNNKFRVSKLPALPPPLKTANPAPITAATEGSNGYALVLSHTAAYVWQYTSSDTIPHTFSFPLPNDEQGANSPFPLGALVSPSANSDEPGLVVVMPLSGRTAYWDSVGSAVAEGLFSKRRGVEGKVPLISGESVTAICNAEPAGFILSLSSGRLAHLALRDPAGRPGITVTIMRGYGTGMMGGFLGALRAGSSRRDIVAVRAGRILRMGEREIIVATARGNFSRWQANRSGTYANITDIDARDNILSAIEQVAPDEVQLRSKDAFVIVDAAVGENHDAVEGDNHDVDVLVLASFMPTPNSPGALHVLVSLKFRSSGRLDVCDVHVVRCYTTPLEEGKTRPRLYLPRPGRTAFLVFSRAVVLVSTQKPDVDDDQMNEDTEDRGAFEDVVDFRGDLNVEIVGSGPEDVMFDSTPRSDMMGSFTSDAGATGAGKKTRNPGVMLVARGAGIVRLEAFDLEPVKESVPTEPAKVKSKIEQAVFYGVKEDNPLNFKGRKETKYGIEEVEEAALEISQEILSSTSEYLPAVLPSLDTHLSLRAAHLRALAEHLRATFPPLSRKTMWRLLTDAEKCHAARAVWTVREAHLRHRQEGEEGALEVIIPELLASDDDIGGSDPIRTWFLRYIGSIEDLIPKAKHAMVEKTSKGRYEKVTMAKMDAEANDIVLAALMKAWDFRVRSVKLYRLDKPGVDSNGIMNKTTGLLPPWTSGTDILQALSVHHEVSVAMIKTLWGPRLASDLEGKEVIERVAEQLVGLAEACCRGFEERSLWCEQQSEDGEGTLQEGITIKERYIAQRGGWIKPLAELGMPEKAYELAEKWQDYRTLVELCSEEIIRIETSQKELSNATSNREAVERENAELAHTKKQTIERMEAYFDKFGEVYAIEMYEYLVENGQLQKLLNGFENWRETYLTRFLRSSKRYAKLSWIHDVGLGEYALAADTLLEVATEQEEDQWNKKVELSIGKLAKIAAMGYLDEQSVRNIDSELELVDIQNRVYEAVKVIGKTSIDTDGAVQIGLEKYAGGTLTSKKRAGCRELWKRAFARAVEGMVMGVEELADLLTLVDSDDEGTSLLLHAERGEEFYWALKALSLGGLPLERRKFTEKSIWRRCFLRDNWQAILDTRNKTDKHVQAATYDTAVYKTIKFGYERGLFAQNSPYQPLAPEETFFSDSLEELRTRFARADESELKTIGFDLSQENKLLTRFLEKAQLRVWFPGVLDAARREAYGEHVNGEEREAMEE</sequence>
<evidence type="ECO:0000313" key="12">
    <source>
        <dbReference type="EMBL" id="PUU79761.1"/>
    </source>
</evidence>
<dbReference type="PANTHER" id="PTHR13405">
    <property type="entry name" value="NUCLEAR PORE COMPLEX PROTEIN NUP133"/>
    <property type="match status" value="1"/>
</dbReference>
<dbReference type="PANTHER" id="PTHR13405:SF11">
    <property type="entry name" value="NUCLEAR PORE COMPLEX PROTEIN NUP133"/>
    <property type="match status" value="1"/>
</dbReference>
<dbReference type="InterPro" id="IPR007187">
    <property type="entry name" value="Nucleoporin_Nup133/Nup155_C"/>
</dbReference>
<evidence type="ECO:0000259" key="10">
    <source>
        <dbReference type="Pfam" id="PF03177"/>
    </source>
</evidence>
<evidence type="ECO:0000256" key="3">
    <source>
        <dbReference type="ARBA" id="ARBA00022448"/>
    </source>
</evidence>
<protein>
    <submittedName>
        <fullName evidence="12">Non-repetitive/WGA-negative nucleoporin C-terminal-domain-containing protein</fullName>
    </submittedName>
</protein>
<organism evidence="12 13">
    <name type="scientific">Tuber borchii</name>
    <name type="common">White truffle</name>
    <dbReference type="NCBI Taxonomy" id="42251"/>
    <lineage>
        <taxon>Eukaryota</taxon>
        <taxon>Fungi</taxon>
        <taxon>Dikarya</taxon>
        <taxon>Ascomycota</taxon>
        <taxon>Pezizomycotina</taxon>
        <taxon>Pezizomycetes</taxon>
        <taxon>Pezizales</taxon>
        <taxon>Tuberaceae</taxon>
        <taxon>Tuber</taxon>
    </lineage>
</organism>
<evidence type="ECO:0000256" key="6">
    <source>
        <dbReference type="ARBA" id="ARBA00023010"/>
    </source>
</evidence>
<keyword evidence="13" id="KW-1185">Reference proteome</keyword>
<dbReference type="SUPFAM" id="SSF117289">
    <property type="entry name" value="Nucleoporin domain"/>
    <property type="match status" value="1"/>
</dbReference>
<gene>
    <name evidence="12" type="ORF">B9Z19DRAFT_1080986</name>
</gene>
<reference evidence="12 13" key="1">
    <citation type="submission" date="2017-04" db="EMBL/GenBank/DDBJ databases">
        <title>Draft genome sequence of Tuber borchii Vittad., a whitish edible truffle.</title>
        <authorList>
            <consortium name="DOE Joint Genome Institute"/>
            <person name="Murat C."/>
            <person name="Kuo A."/>
            <person name="Barry K.W."/>
            <person name="Clum A."/>
            <person name="Dockter R.B."/>
            <person name="Fauchery L."/>
            <person name="Iotti M."/>
            <person name="Kohler A."/>
            <person name="Labutti K."/>
            <person name="Lindquist E.A."/>
            <person name="Lipzen A."/>
            <person name="Ohm R.A."/>
            <person name="Wang M."/>
            <person name="Grigoriev I.V."/>
            <person name="Zambonelli A."/>
            <person name="Martin F.M."/>
        </authorList>
    </citation>
    <scope>NUCLEOTIDE SEQUENCE [LARGE SCALE GENOMIC DNA]</scope>
    <source>
        <strain evidence="12 13">Tbo3840</strain>
    </source>
</reference>
<dbReference type="Gene3D" id="1.20.58.1380">
    <property type="match status" value="1"/>
</dbReference>
<dbReference type="OrthoDB" id="103454at2759"/>
<dbReference type="EMBL" id="NESQ01000083">
    <property type="protein sequence ID" value="PUU79761.1"/>
    <property type="molecule type" value="Genomic_DNA"/>
</dbReference>
<dbReference type="Proteomes" id="UP000244722">
    <property type="component" value="Unassembled WGS sequence"/>
</dbReference>
<evidence type="ECO:0000256" key="4">
    <source>
        <dbReference type="ARBA" id="ARBA00022816"/>
    </source>
</evidence>
<dbReference type="GO" id="GO:0016973">
    <property type="term" value="P:poly(A)+ mRNA export from nucleus"/>
    <property type="evidence" value="ECO:0007669"/>
    <property type="project" value="TreeGrafter"/>
</dbReference>
<feature type="domain" description="Nucleoporin Nup133/Nup155-like C-terminal" evidence="10">
    <location>
        <begin position="700"/>
        <end position="1346"/>
    </location>
</feature>
<comment type="caution">
    <text evidence="12">The sequence shown here is derived from an EMBL/GenBank/DDBJ whole genome shotgun (WGS) entry which is preliminary data.</text>
</comment>
<dbReference type="Gene3D" id="2.130.10.10">
    <property type="entry name" value="YVTN repeat-like/Quinoprotein amine dehydrogenase"/>
    <property type="match status" value="1"/>
</dbReference>
<feature type="region of interest" description="Disordered" evidence="9">
    <location>
        <begin position="57"/>
        <end position="102"/>
    </location>
</feature>
<keyword evidence="8" id="KW-0175">Coiled coil</keyword>
<evidence type="ECO:0000256" key="5">
    <source>
        <dbReference type="ARBA" id="ARBA00022927"/>
    </source>
</evidence>
<dbReference type="STRING" id="42251.A0A2T6ZW96"/>
<dbReference type="GO" id="GO:0017056">
    <property type="term" value="F:structural constituent of nuclear pore"/>
    <property type="evidence" value="ECO:0007669"/>
    <property type="project" value="InterPro"/>
</dbReference>
<evidence type="ECO:0000259" key="11">
    <source>
        <dbReference type="Pfam" id="PF08801"/>
    </source>
</evidence>
<keyword evidence="7" id="KW-0539">Nucleus</keyword>
<dbReference type="Pfam" id="PF08801">
    <property type="entry name" value="Nucleoporin_N"/>
    <property type="match status" value="1"/>
</dbReference>
<keyword evidence="5" id="KW-0653">Protein transport</keyword>